<gene>
    <name evidence="7" type="ORF">H6G83_11735</name>
</gene>
<dbReference type="InterPro" id="IPR004099">
    <property type="entry name" value="Pyr_nucl-diS_OxRdtase_dimer"/>
</dbReference>
<evidence type="ECO:0000256" key="1">
    <source>
        <dbReference type="ARBA" id="ARBA00001974"/>
    </source>
</evidence>
<evidence type="ECO:0000256" key="3">
    <source>
        <dbReference type="ARBA" id="ARBA00022630"/>
    </source>
</evidence>
<evidence type="ECO:0000256" key="4">
    <source>
        <dbReference type="ARBA" id="ARBA00022827"/>
    </source>
</evidence>
<dbReference type="PANTHER" id="PTHR43014">
    <property type="entry name" value="MERCURIC REDUCTASE"/>
    <property type="match status" value="1"/>
</dbReference>
<dbReference type="PANTHER" id="PTHR43014:SF4">
    <property type="entry name" value="PYRIDINE NUCLEOTIDE-DISULFIDE OXIDOREDUCTASE RCLA-RELATED"/>
    <property type="match status" value="1"/>
</dbReference>
<feature type="domain" description="Pyridine nucleotide-disulphide oxidoreductase dimerisation" evidence="5">
    <location>
        <begin position="353"/>
        <end position="461"/>
    </location>
</feature>
<evidence type="ECO:0000259" key="5">
    <source>
        <dbReference type="Pfam" id="PF02852"/>
    </source>
</evidence>
<keyword evidence="4" id="KW-0274">FAD</keyword>
<dbReference type="Gene3D" id="3.50.50.60">
    <property type="entry name" value="FAD/NAD(P)-binding domain"/>
    <property type="match status" value="2"/>
</dbReference>
<dbReference type="PIRSF" id="PIRSF000350">
    <property type="entry name" value="Mercury_reductase_MerA"/>
    <property type="match status" value="1"/>
</dbReference>
<dbReference type="InterPro" id="IPR001100">
    <property type="entry name" value="Pyr_nuc-diS_OxRdtase"/>
</dbReference>
<dbReference type="InterPro" id="IPR023753">
    <property type="entry name" value="FAD/NAD-binding_dom"/>
</dbReference>
<accession>A0ABR8D4U0</accession>
<dbReference type="SUPFAM" id="SSF55424">
    <property type="entry name" value="FAD/NAD-linked reductases, dimerisation (C-terminal) domain"/>
    <property type="match status" value="1"/>
</dbReference>
<dbReference type="Pfam" id="PF02852">
    <property type="entry name" value="Pyr_redox_dim"/>
    <property type="match status" value="1"/>
</dbReference>
<dbReference type="InterPro" id="IPR016156">
    <property type="entry name" value="FAD/NAD-linked_Rdtase_dimer_sf"/>
</dbReference>
<dbReference type="Proteomes" id="UP000661112">
    <property type="component" value="Unassembled WGS sequence"/>
</dbReference>
<dbReference type="RefSeq" id="WP_190471691.1">
    <property type="nucleotide sequence ID" value="NZ_JACJSG010000013.1"/>
</dbReference>
<dbReference type="SUPFAM" id="SSF51905">
    <property type="entry name" value="FAD/NAD(P)-binding domain"/>
    <property type="match status" value="1"/>
</dbReference>
<feature type="domain" description="FAD/NAD(P)-binding" evidence="6">
    <location>
        <begin position="5"/>
        <end position="324"/>
    </location>
</feature>
<sequence length="493" mass="54790">MTIDYDVVIIGGSLAARYAALTATQMKAKVALVEPQLNNSLIIHQAISEVTNFAHKFRDLTSFGINPIQAETSENCQISVAWAEALLSAQGVVANVQEQMSVANLAAQGVDVILETGQFQTSPHLAFAVNQRLLRGRTYLLASGSIPAIPQIEGLQATGYLTPANIWQYLYKQVYKQVSDSPKLPQNWVIIGGSPQSIEISQTLARLGCSVTLVVKSPHLLPQLDPEIAQLLQAQLEVDGVRVIAEKLVTQVMRIEDKKWIQAGEKAIETDEILVATKQQPNLKSLNLAEVGVKWHQHRLLVNDKLQTTNRRIYACGDVIGGYDFPNIANYEARIALNNALFFPKSQVDYLPIPWAILSSPTIAQVGLTENQAQRQYNKQEVLVVRHYYKSIAASQFRNEITGICKLVVRRNGEILGATIFGTEAADLINLIALAISEKISVQHLANLSAVYPSFSQIIEQTAHEFSQQRLNSNTAWQDWLEGFFHLRRNWNF</sequence>
<organism evidence="7 8">
    <name type="scientific">Anabaena azotica FACHB-119</name>
    <dbReference type="NCBI Taxonomy" id="947527"/>
    <lineage>
        <taxon>Bacteria</taxon>
        <taxon>Bacillati</taxon>
        <taxon>Cyanobacteriota</taxon>
        <taxon>Cyanophyceae</taxon>
        <taxon>Nostocales</taxon>
        <taxon>Nostocaceae</taxon>
        <taxon>Anabaena</taxon>
        <taxon>Anabaena azotica</taxon>
    </lineage>
</organism>
<protein>
    <submittedName>
        <fullName evidence="7">NAD(P)/FAD-dependent oxidoreductase</fullName>
    </submittedName>
</protein>
<evidence type="ECO:0000313" key="7">
    <source>
        <dbReference type="EMBL" id="MBD2501262.1"/>
    </source>
</evidence>
<comment type="caution">
    <text evidence="7">The sequence shown here is derived from an EMBL/GenBank/DDBJ whole genome shotgun (WGS) entry which is preliminary data.</text>
</comment>
<dbReference type="Gene3D" id="3.30.390.30">
    <property type="match status" value="1"/>
</dbReference>
<proteinExistence type="inferred from homology"/>
<dbReference type="EMBL" id="JACJSG010000013">
    <property type="protein sequence ID" value="MBD2501262.1"/>
    <property type="molecule type" value="Genomic_DNA"/>
</dbReference>
<dbReference type="PRINTS" id="PR00368">
    <property type="entry name" value="FADPNR"/>
</dbReference>
<dbReference type="PRINTS" id="PR00411">
    <property type="entry name" value="PNDRDTASEI"/>
</dbReference>
<dbReference type="Pfam" id="PF07992">
    <property type="entry name" value="Pyr_redox_2"/>
    <property type="match status" value="1"/>
</dbReference>
<name>A0ABR8D4U0_9NOST</name>
<keyword evidence="8" id="KW-1185">Reference proteome</keyword>
<evidence type="ECO:0000256" key="2">
    <source>
        <dbReference type="ARBA" id="ARBA00007532"/>
    </source>
</evidence>
<comment type="similarity">
    <text evidence="2">Belongs to the class-I pyridine nucleotide-disulfide oxidoreductase family.</text>
</comment>
<keyword evidence="3" id="KW-0285">Flavoprotein</keyword>
<comment type="cofactor">
    <cofactor evidence="1">
        <name>FAD</name>
        <dbReference type="ChEBI" id="CHEBI:57692"/>
    </cofactor>
</comment>
<reference evidence="7 8" key="1">
    <citation type="journal article" date="2020" name="ISME J.">
        <title>Comparative genomics reveals insights into cyanobacterial evolution and habitat adaptation.</title>
        <authorList>
            <person name="Chen M.Y."/>
            <person name="Teng W.K."/>
            <person name="Zhao L."/>
            <person name="Hu C.X."/>
            <person name="Zhou Y.K."/>
            <person name="Han B.P."/>
            <person name="Song L.R."/>
            <person name="Shu W.S."/>
        </authorList>
    </citation>
    <scope>NUCLEOTIDE SEQUENCE [LARGE SCALE GENOMIC DNA]</scope>
    <source>
        <strain evidence="7 8">FACHB-119</strain>
    </source>
</reference>
<dbReference type="InterPro" id="IPR036188">
    <property type="entry name" value="FAD/NAD-bd_sf"/>
</dbReference>
<evidence type="ECO:0000259" key="6">
    <source>
        <dbReference type="Pfam" id="PF07992"/>
    </source>
</evidence>
<evidence type="ECO:0000313" key="8">
    <source>
        <dbReference type="Proteomes" id="UP000661112"/>
    </source>
</evidence>